<dbReference type="RefSeq" id="WP_170022586.1">
    <property type="nucleotide sequence ID" value="NZ_JABCSC020000003.1"/>
</dbReference>
<dbReference type="NCBIfam" id="TIGR00548">
    <property type="entry name" value="lolB"/>
    <property type="match status" value="1"/>
</dbReference>
<dbReference type="SUPFAM" id="SSF89392">
    <property type="entry name" value="Prokaryotic lipoproteins and lipoprotein localization factors"/>
    <property type="match status" value="1"/>
</dbReference>
<feature type="signal peptide" evidence="13">
    <location>
        <begin position="1"/>
        <end position="17"/>
    </location>
</feature>
<evidence type="ECO:0000256" key="10">
    <source>
        <dbReference type="ARBA" id="ARBA00023186"/>
    </source>
</evidence>
<evidence type="ECO:0000256" key="12">
    <source>
        <dbReference type="ARBA" id="ARBA00023288"/>
    </source>
</evidence>
<evidence type="ECO:0000313" key="14">
    <source>
        <dbReference type="EMBL" id="NSL56281.1"/>
    </source>
</evidence>
<evidence type="ECO:0000256" key="13">
    <source>
        <dbReference type="SAM" id="SignalP"/>
    </source>
</evidence>
<accession>A0ABX2IHJ5</accession>
<dbReference type="InterPro" id="IPR029046">
    <property type="entry name" value="LolA/LolB/LppX"/>
</dbReference>
<dbReference type="Proteomes" id="UP000778523">
    <property type="component" value="Unassembled WGS sequence"/>
</dbReference>
<reference evidence="14 15" key="1">
    <citation type="submission" date="2020-06" db="EMBL/GenBank/DDBJ databases">
        <title>Draft genome of Uliginosibacterium sp. IMCC34675.</title>
        <authorList>
            <person name="Song J."/>
        </authorList>
    </citation>
    <scope>NUCLEOTIDE SEQUENCE [LARGE SCALE GENOMIC DNA]</scope>
    <source>
        <strain evidence="14 15">IMCC34675</strain>
    </source>
</reference>
<keyword evidence="15" id="KW-1185">Reference proteome</keyword>
<evidence type="ECO:0000313" key="15">
    <source>
        <dbReference type="Proteomes" id="UP000778523"/>
    </source>
</evidence>
<evidence type="ECO:0000256" key="1">
    <source>
        <dbReference type="ARBA" id="ARBA00004459"/>
    </source>
</evidence>
<name>A0ABX2IHJ5_9RHOO</name>
<dbReference type="EMBL" id="JABCSC020000003">
    <property type="protein sequence ID" value="NSL56281.1"/>
    <property type="molecule type" value="Genomic_DNA"/>
</dbReference>
<gene>
    <name evidence="14" type="primary">lolB</name>
    <name evidence="14" type="ORF">HJ583_014685</name>
</gene>
<feature type="chain" id="PRO_5046915507" description="Outer-membrane lipoprotein LolB" evidence="13">
    <location>
        <begin position="18"/>
        <end position="188"/>
    </location>
</feature>
<evidence type="ECO:0000256" key="3">
    <source>
        <dbReference type="ARBA" id="ARBA00011245"/>
    </source>
</evidence>
<evidence type="ECO:0000256" key="8">
    <source>
        <dbReference type="ARBA" id="ARBA00023136"/>
    </source>
</evidence>
<keyword evidence="8" id="KW-0472">Membrane</keyword>
<keyword evidence="10" id="KW-0143">Chaperone</keyword>
<evidence type="ECO:0000256" key="2">
    <source>
        <dbReference type="ARBA" id="ARBA00009696"/>
    </source>
</evidence>
<comment type="caution">
    <text evidence="14">The sequence shown here is derived from an EMBL/GenBank/DDBJ whole genome shotgun (WGS) entry which is preliminary data.</text>
</comment>
<protein>
    <recommendedName>
        <fullName evidence="4">Outer-membrane lipoprotein LolB</fullName>
    </recommendedName>
</protein>
<evidence type="ECO:0000256" key="6">
    <source>
        <dbReference type="ARBA" id="ARBA00022729"/>
    </source>
</evidence>
<evidence type="ECO:0000256" key="11">
    <source>
        <dbReference type="ARBA" id="ARBA00023237"/>
    </source>
</evidence>
<comment type="similarity">
    <text evidence="2">Belongs to the LolB family.</text>
</comment>
<dbReference type="CDD" id="cd16326">
    <property type="entry name" value="LolB"/>
    <property type="match status" value="1"/>
</dbReference>
<organism evidence="14 15">
    <name type="scientific">Uliginosibacterium aquaticum</name>
    <dbReference type="NCBI Taxonomy" id="2731212"/>
    <lineage>
        <taxon>Bacteria</taxon>
        <taxon>Pseudomonadati</taxon>
        <taxon>Pseudomonadota</taxon>
        <taxon>Betaproteobacteria</taxon>
        <taxon>Rhodocyclales</taxon>
        <taxon>Zoogloeaceae</taxon>
        <taxon>Uliginosibacterium</taxon>
    </lineage>
</organism>
<comment type="subcellular location">
    <subcellularLocation>
        <location evidence="1">Cell outer membrane</location>
        <topology evidence="1">Lipid-anchor</topology>
    </subcellularLocation>
</comment>
<dbReference type="PROSITE" id="PS51257">
    <property type="entry name" value="PROKAR_LIPOPROTEIN"/>
    <property type="match status" value="1"/>
</dbReference>
<keyword evidence="11" id="KW-0998">Cell outer membrane</keyword>
<keyword evidence="5" id="KW-0813">Transport</keyword>
<evidence type="ECO:0000256" key="7">
    <source>
        <dbReference type="ARBA" id="ARBA00022927"/>
    </source>
</evidence>
<evidence type="ECO:0000256" key="4">
    <source>
        <dbReference type="ARBA" id="ARBA00016202"/>
    </source>
</evidence>
<keyword evidence="6 13" id="KW-0732">Signal</keyword>
<evidence type="ECO:0000256" key="5">
    <source>
        <dbReference type="ARBA" id="ARBA00022448"/>
    </source>
</evidence>
<keyword evidence="12 14" id="KW-0449">Lipoprotein</keyword>
<keyword evidence="7" id="KW-0653">Protein transport</keyword>
<dbReference type="Pfam" id="PF03550">
    <property type="entry name" value="LolB"/>
    <property type="match status" value="1"/>
</dbReference>
<keyword evidence="9" id="KW-0564">Palmitate</keyword>
<comment type="subunit">
    <text evidence="3">Monomer.</text>
</comment>
<evidence type="ECO:0000256" key="9">
    <source>
        <dbReference type="ARBA" id="ARBA00023139"/>
    </source>
</evidence>
<dbReference type="Gene3D" id="2.50.20.10">
    <property type="entry name" value="Lipoprotein localisation LolA/LolB/LppX"/>
    <property type="match status" value="1"/>
</dbReference>
<proteinExistence type="inferred from homology"/>
<dbReference type="InterPro" id="IPR004565">
    <property type="entry name" value="OM_lipoprot_LolB"/>
</dbReference>
<sequence>MKRLLLALITLLLTACASTPPAPQEIPPRPARDSVQKFALSGRVAIDQGKSANNVRIMWEHNRDSDSLGFASPLGNMLAELQSSPKGARWTSADGELYEARTPERLMTHFTDTPIPLNALSQWVLGRLSVQASEIRRDAQGRLLDALDQGWAVRITGYESEQANALPRTLEIEQPGLRLKLVIEEWFI</sequence>